<dbReference type="OrthoDB" id="2611327at2759"/>
<dbReference type="AlphaFoldDB" id="A0A9P5XEL8"/>
<keyword evidence="2" id="KW-1185">Reference proteome</keyword>
<name>A0A9P5XEL8_9AGAR</name>
<evidence type="ECO:0000313" key="2">
    <source>
        <dbReference type="Proteomes" id="UP000807342"/>
    </source>
</evidence>
<sequence>MWAQAFSDLQTYKTQINNENVLLLDTSGIASPSDLERVSGLLLQWLKEQAKQALRGKMVFGHQSKCLPGWNYLRPPHQSATRAGDGPMNALDQAVQQASGQLERYQRQKNLNMYKCVVPTTTMWDEVSTGGDYAAEGGKAILEENWSIMEITGSCIAHFGNTTKSAQVTNH</sequence>
<dbReference type="Proteomes" id="UP000807342">
    <property type="component" value="Unassembled WGS sequence"/>
</dbReference>
<accession>A0A9P5XEL8</accession>
<proteinExistence type="predicted"/>
<organism evidence="1 2">
    <name type="scientific">Macrolepiota fuliginosa MF-IS2</name>
    <dbReference type="NCBI Taxonomy" id="1400762"/>
    <lineage>
        <taxon>Eukaryota</taxon>
        <taxon>Fungi</taxon>
        <taxon>Dikarya</taxon>
        <taxon>Basidiomycota</taxon>
        <taxon>Agaricomycotina</taxon>
        <taxon>Agaricomycetes</taxon>
        <taxon>Agaricomycetidae</taxon>
        <taxon>Agaricales</taxon>
        <taxon>Agaricineae</taxon>
        <taxon>Agaricaceae</taxon>
        <taxon>Macrolepiota</taxon>
    </lineage>
</organism>
<gene>
    <name evidence="1" type="ORF">P691DRAFT_781489</name>
</gene>
<comment type="caution">
    <text evidence="1">The sequence shown here is derived from an EMBL/GenBank/DDBJ whole genome shotgun (WGS) entry which is preliminary data.</text>
</comment>
<reference evidence="1" key="1">
    <citation type="submission" date="2020-11" db="EMBL/GenBank/DDBJ databases">
        <authorList>
            <consortium name="DOE Joint Genome Institute"/>
            <person name="Ahrendt S."/>
            <person name="Riley R."/>
            <person name="Andreopoulos W."/>
            <person name="Labutti K."/>
            <person name="Pangilinan J."/>
            <person name="Ruiz-Duenas F.J."/>
            <person name="Barrasa J.M."/>
            <person name="Sanchez-Garcia M."/>
            <person name="Camarero S."/>
            <person name="Miyauchi S."/>
            <person name="Serrano A."/>
            <person name="Linde D."/>
            <person name="Babiker R."/>
            <person name="Drula E."/>
            <person name="Ayuso-Fernandez I."/>
            <person name="Pacheco R."/>
            <person name="Padilla G."/>
            <person name="Ferreira P."/>
            <person name="Barriuso J."/>
            <person name="Kellner H."/>
            <person name="Castanera R."/>
            <person name="Alfaro M."/>
            <person name="Ramirez L."/>
            <person name="Pisabarro A.G."/>
            <person name="Kuo A."/>
            <person name="Tritt A."/>
            <person name="Lipzen A."/>
            <person name="He G."/>
            <person name="Yan M."/>
            <person name="Ng V."/>
            <person name="Cullen D."/>
            <person name="Martin F."/>
            <person name="Rosso M.-N."/>
            <person name="Henrissat B."/>
            <person name="Hibbett D."/>
            <person name="Martinez A.T."/>
            <person name="Grigoriev I.V."/>
        </authorList>
    </citation>
    <scope>NUCLEOTIDE SEQUENCE</scope>
    <source>
        <strain evidence="1">MF-IS2</strain>
    </source>
</reference>
<evidence type="ECO:0000313" key="1">
    <source>
        <dbReference type="EMBL" id="KAF9448115.1"/>
    </source>
</evidence>
<protein>
    <submittedName>
        <fullName evidence="1">Uncharacterized protein</fullName>
    </submittedName>
</protein>
<dbReference type="EMBL" id="MU151173">
    <property type="protein sequence ID" value="KAF9448115.1"/>
    <property type="molecule type" value="Genomic_DNA"/>
</dbReference>